<keyword evidence="1" id="KW-0472">Membrane</keyword>
<dbReference type="InterPro" id="IPR009936">
    <property type="entry name" value="DUF1468"/>
</dbReference>
<dbReference type="RefSeq" id="WP_273249506.1">
    <property type="nucleotide sequence ID" value="NZ_VENJ01000011.1"/>
</dbReference>
<reference evidence="3 4" key="1">
    <citation type="submission" date="2019-06" db="EMBL/GenBank/DDBJ databases">
        <title>Enrichment of Autotrophic Halophilic Microorganisms from Red Sea Brine Pool Using Microbial Electrosynthesis System.</title>
        <authorList>
            <person name="Alqahtani M.F."/>
            <person name="Bajracharya S."/>
            <person name="Katuri K.P."/>
            <person name="Ali M."/>
            <person name="Saikaly P.E."/>
        </authorList>
    </citation>
    <scope>NUCLEOTIDE SEQUENCE [LARGE SCALE GENOMIC DNA]</scope>
    <source>
        <strain evidence="3">MES6</strain>
    </source>
</reference>
<evidence type="ECO:0000313" key="4">
    <source>
        <dbReference type="Proteomes" id="UP000483078"/>
    </source>
</evidence>
<sequence length="162" mass="16529">MTDKRGNVLLGGGIAVASLIVIFVLVPVFVGGDGAATILPITAAALMGGLGVILMLTALARRSGNAGHEQGAEDRPATKDPVAGARLTGMVGVMMVYAFAIEPLGFLLGTLLALPVLMILAGERRPLMIGAIVLGVLGSLQFGFEVLLKAPLPDGRLFSAIL</sequence>
<dbReference type="AlphaFoldDB" id="A0A7C9HB13"/>
<organism evidence="3 4">
    <name type="scientific">Sediminimonas qiaohouensis</name>
    <dbReference type="NCBI Taxonomy" id="552061"/>
    <lineage>
        <taxon>Bacteria</taxon>
        <taxon>Pseudomonadati</taxon>
        <taxon>Pseudomonadota</taxon>
        <taxon>Alphaproteobacteria</taxon>
        <taxon>Rhodobacterales</taxon>
        <taxon>Roseobacteraceae</taxon>
        <taxon>Sediminimonas</taxon>
    </lineage>
</organism>
<feature type="transmembrane region" description="Helical" evidence="1">
    <location>
        <begin position="96"/>
        <end position="121"/>
    </location>
</feature>
<dbReference type="EMBL" id="VENJ01000011">
    <property type="protein sequence ID" value="MTJ04789.1"/>
    <property type="molecule type" value="Genomic_DNA"/>
</dbReference>
<comment type="caution">
    <text evidence="3">The sequence shown here is derived from an EMBL/GenBank/DDBJ whole genome shotgun (WGS) entry which is preliminary data.</text>
</comment>
<feature type="transmembrane region" description="Helical" evidence="1">
    <location>
        <begin position="7"/>
        <end position="30"/>
    </location>
</feature>
<feature type="transmembrane region" description="Helical" evidence="1">
    <location>
        <begin position="127"/>
        <end position="148"/>
    </location>
</feature>
<name>A0A7C9HB13_9RHOB</name>
<dbReference type="Proteomes" id="UP000483078">
    <property type="component" value="Unassembled WGS sequence"/>
</dbReference>
<keyword evidence="1" id="KW-1133">Transmembrane helix</keyword>
<feature type="transmembrane region" description="Helical" evidence="1">
    <location>
        <begin position="36"/>
        <end position="60"/>
    </location>
</feature>
<keyword evidence="1" id="KW-0812">Transmembrane</keyword>
<evidence type="ECO:0000256" key="1">
    <source>
        <dbReference type="SAM" id="Phobius"/>
    </source>
</evidence>
<evidence type="ECO:0000313" key="3">
    <source>
        <dbReference type="EMBL" id="MTJ04789.1"/>
    </source>
</evidence>
<accession>A0A7C9HB13</accession>
<protein>
    <submittedName>
        <fullName evidence="3">Tripartite tricarboxylate transporter TctB family protein</fullName>
    </submittedName>
</protein>
<proteinExistence type="predicted"/>
<feature type="domain" description="DUF1468" evidence="2">
    <location>
        <begin position="17"/>
        <end position="153"/>
    </location>
</feature>
<evidence type="ECO:0000259" key="2">
    <source>
        <dbReference type="Pfam" id="PF07331"/>
    </source>
</evidence>
<gene>
    <name evidence="3" type="ORF">FH759_08880</name>
</gene>
<dbReference type="Pfam" id="PF07331">
    <property type="entry name" value="TctB"/>
    <property type="match status" value="1"/>
</dbReference>